<feature type="region of interest" description="Disordered" evidence="1">
    <location>
        <begin position="237"/>
        <end position="367"/>
    </location>
</feature>
<comment type="caution">
    <text evidence="2">The sequence shown here is derived from an EMBL/GenBank/DDBJ whole genome shotgun (WGS) entry which is preliminary data.</text>
</comment>
<dbReference type="Proteomes" id="UP000701341">
    <property type="component" value="Unassembled WGS sequence"/>
</dbReference>
<keyword evidence="3" id="KW-1185">Reference proteome</keyword>
<accession>A0A9P5G9G0</accession>
<feature type="compositionally biased region" description="Acidic residues" evidence="1">
    <location>
        <begin position="283"/>
        <end position="351"/>
    </location>
</feature>
<dbReference type="EMBL" id="JAAOZQ010000299">
    <property type="protein sequence ID" value="KAF7514672.1"/>
    <property type="molecule type" value="Genomic_DNA"/>
</dbReference>
<feature type="non-terminal residue" evidence="2">
    <location>
        <position position="905"/>
    </location>
</feature>
<evidence type="ECO:0000313" key="2">
    <source>
        <dbReference type="EMBL" id="KAF7514672.1"/>
    </source>
</evidence>
<organism evidence="2 3">
    <name type="scientific">Penicillium crustosum</name>
    <name type="common">Blue mold fungus</name>
    <dbReference type="NCBI Taxonomy" id="36656"/>
    <lineage>
        <taxon>Eukaryota</taxon>
        <taxon>Fungi</taxon>
        <taxon>Dikarya</taxon>
        <taxon>Ascomycota</taxon>
        <taxon>Pezizomycotina</taxon>
        <taxon>Eurotiomycetes</taxon>
        <taxon>Eurotiomycetidae</taxon>
        <taxon>Eurotiales</taxon>
        <taxon>Aspergillaceae</taxon>
        <taxon>Penicillium</taxon>
    </lineage>
</organism>
<feature type="compositionally biased region" description="Low complexity" evidence="1">
    <location>
        <begin position="265"/>
        <end position="282"/>
    </location>
</feature>
<dbReference type="SUPFAM" id="SSF51197">
    <property type="entry name" value="Clavaminate synthase-like"/>
    <property type="match status" value="1"/>
</dbReference>
<gene>
    <name evidence="2" type="ORF">PCG10_004930</name>
</gene>
<dbReference type="PANTHER" id="PTHR35711">
    <property type="entry name" value="EXPRESSED PROTEIN"/>
    <property type="match status" value="1"/>
</dbReference>
<sequence>MSTVSSDPNAYEAIDQSFAFAATLNLNGQYVRSIAEGLTIIKTLSPRDIYPAALMIQDHAHGVMGDAVRSLQEVHDFVEHGEFWRMHEKSLESFRDSWQVTRDAIKVQEGLDRFKANVRKRAILQWGEQRANTLLIRIGSYAMLRKVSKTISEGLSYPELQAAINNAIVYRKSRRGRGIRQYARIMQIDLDVALAQRNFEPLNPETLYTLALGVDMDGFICSIRPGCQIRATGIIPPVPLVQPTGAANAIDPPGSLEKRPRDETPSSILSPLSSLPSTPSVLSDDEQDDEQDDEEQDDEEQDDQDDDDKEQDDQEQDDQEQDDQEQDDQEQDDQEQDDQDDNDDDEQDDEEPLPRPQKRLRLTPKNPLASCGCALTNAAIRRLLRGTELPTDTLKKQLLRQVAKAMATRSAAYTSPSLSLCNLHTHGLCKRLGLYCRNPYEELLRRLRELYANLGEWDQMKGRYKGWFKNVTSNLESGWRFPVAGSGMPRVANPVLIQSLTFARLYKRCCGRDADPAVWDLGQQLDRDGSIVLPGLFEWLGEDFDGNHPGGLRHLIMEEFNMYDWHYLARPSKPRIGWARNMWFSLVQQMVRQDPAYYAFYVRCRPDHAWKLVSFPYYAKRTYPGERTFFRHIDVNIIDFVRSGRGVNALQGSLALSDEDSGNCTELLLGMHREIATWHRRLVDRGYAKDGYVQRIDADMWTEDDEAHFGYGWTKQVCRFGDVRLSLPGLPHGSTGPATAHRVNILPWFVAIGDDHQTLDTAESGTWDDLSRCHRDFDSGTKTPSGLPNSTYGGRVDHVFPATVRLGRLGAISDALVGQTRWDTVDVRRELDVLFGDDDDMAWGYVQSWRRNAQQLYCDAFENLVLAEKDAFGENSYFYRRERNLSTIPEFVRDGIEDARSQRPL</sequence>
<protein>
    <submittedName>
        <fullName evidence="2">Uncharacterized protein</fullName>
    </submittedName>
</protein>
<name>A0A9P5G9G0_PENCR</name>
<dbReference type="PANTHER" id="PTHR35711:SF1">
    <property type="entry name" value="ECTODERMAL, ISOFORM F"/>
    <property type="match status" value="1"/>
</dbReference>
<proteinExistence type="predicted"/>
<dbReference type="AlphaFoldDB" id="A0A9P5G9G0"/>
<evidence type="ECO:0000256" key="1">
    <source>
        <dbReference type="SAM" id="MobiDB-lite"/>
    </source>
</evidence>
<evidence type="ECO:0000313" key="3">
    <source>
        <dbReference type="Proteomes" id="UP000701341"/>
    </source>
</evidence>
<reference evidence="2" key="1">
    <citation type="submission" date="2020-02" db="EMBL/GenBank/DDBJ databases">
        <authorList>
            <person name="Lichtner F.J."/>
        </authorList>
    </citation>
    <scope>NUCLEOTIDE SEQUENCE</scope>
    <source>
        <strain evidence="2">G10</strain>
    </source>
</reference>